<organism evidence="8 9">
    <name type="scientific">Galliscardovia ingluviei</name>
    <dbReference type="NCBI Taxonomy" id="1769422"/>
    <lineage>
        <taxon>Bacteria</taxon>
        <taxon>Bacillati</taxon>
        <taxon>Actinomycetota</taxon>
        <taxon>Actinomycetes</taxon>
        <taxon>Bifidobacteriales</taxon>
        <taxon>Bifidobacteriaceae</taxon>
        <taxon>Galliscardovia</taxon>
    </lineage>
</organism>
<evidence type="ECO:0000256" key="4">
    <source>
        <dbReference type="ARBA" id="ARBA00022984"/>
    </source>
</evidence>
<protein>
    <submittedName>
        <fullName evidence="8">Peptidoglycan bridge formation protein FemAB</fullName>
    </submittedName>
</protein>
<dbReference type="Proteomes" id="UP000619536">
    <property type="component" value="Unassembled WGS sequence"/>
</dbReference>
<keyword evidence="9" id="KW-1185">Reference proteome</keyword>
<proteinExistence type="inferred from homology"/>
<dbReference type="EMBL" id="BMDH01000001">
    <property type="protein sequence ID" value="GGI13726.1"/>
    <property type="molecule type" value="Genomic_DNA"/>
</dbReference>
<evidence type="ECO:0000256" key="5">
    <source>
        <dbReference type="ARBA" id="ARBA00023315"/>
    </source>
</evidence>
<dbReference type="PROSITE" id="PS51191">
    <property type="entry name" value="FEMABX"/>
    <property type="match status" value="1"/>
</dbReference>
<dbReference type="PANTHER" id="PTHR36174:SF1">
    <property type="entry name" value="LIPID II:GLYCINE GLYCYLTRANSFERASE"/>
    <property type="match status" value="1"/>
</dbReference>
<dbReference type="InterPro" id="IPR038740">
    <property type="entry name" value="BioF2-like_GNAT_dom"/>
</dbReference>
<keyword evidence="3" id="KW-0133">Cell shape</keyword>
<comment type="similarity">
    <text evidence="1">Belongs to the FemABX family.</text>
</comment>
<dbReference type="SUPFAM" id="SSF55729">
    <property type="entry name" value="Acyl-CoA N-acyltransferases (Nat)"/>
    <property type="match status" value="1"/>
</dbReference>
<gene>
    <name evidence="8" type="ORF">GCM10007377_07400</name>
</gene>
<dbReference type="RefSeq" id="WP_188354858.1">
    <property type="nucleotide sequence ID" value="NZ_BMDH01000001.1"/>
</dbReference>
<dbReference type="InterPro" id="IPR050644">
    <property type="entry name" value="PG_Glycine_Bridge_Synth"/>
</dbReference>
<keyword evidence="6" id="KW-0961">Cell wall biogenesis/degradation</keyword>
<dbReference type="Gene3D" id="3.40.630.30">
    <property type="match status" value="1"/>
</dbReference>
<evidence type="ECO:0000256" key="3">
    <source>
        <dbReference type="ARBA" id="ARBA00022960"/>
    </source>
</evidence>
<evidence type="ECO:0000259" key="7">
    <source>
        <dbReference type="Pfam" id="PF13480"/>
    </source>
</evidence>
<dbReference type="GO" id="GO:0009252">
    <property type="term" value="P:peptidoglycan biosynthetic process"/>
    <property type="evidence" value="ECO:0007669"/>
    <property type="project" value="UniProtKB-KW"/>
</dbReference>
<name>A0A8J3EYV0_9BIFI</name>
<evidence type="ECO:0000256" key="6">
    <source>
        <dbReference type="ARBA" id="ARBA00023316"/>
    </source>
</evidence>
<dbReference type="InterPro" id="IPR016181">
    <property type="entry name" value="Acyl_CoA_acyltransferase"/>
</dbReference>
<dbReference type="InterPro" id="IPR003447">
    <property type="entry name" value="FEMABX"/>
</dbReference>
<accession>A0A8J3EYV0</accession>
<keyword evidence="4" id="KW-0573">Peptidoglycan synthesis</keyword>
<reference evidence="8" key="1">
    <citation type="journal article" date="2014" name="Int. J. Syst. Evol. Microbiol.">
        <title>Complete genome sequence of Corynebacterium casei LMG S-19264T (=DSM 44701T), isolated from a smear-ripened cheese.</title>
        <authorList>
            <consortium name="US DOE Joint Genome Institute (JGI-PGF)"/>
            <person name="Walter F."/>
            <person name="Albersmeier A."/>
            <person name="Kalinowski J."/>
            <person name="Ruckert C."/>
        </authorList>
    </citation>
    <scope>NUCLEOTIDE SEQUENCE</scope>
    <source>
        <strain evidence="8">CCM 8606</strain>
    </source>
</reference>
<reference evidence="8" key="2">
    <citation type="submission" date="2020-09" db="EMBL/GenBank/DDBJ databases">
        <authorList>
            <person name="Sun Q."/>
            <person name="Sedlacek I."/>
        </authorList>
    </citation>
    <scope>NUCLEOTIDE SEQUENCE</scope>
    <source>
        <strain evidence="8">CCM 8606</strain>
    </source>
</reference>
<dbReference type="PANTHER" id="PTHR36174">
    <property type="entry name" value="LIPID II:GLYCINE GLYCYLTRANSFERASE"/>
    <property type="match status" value="1"/>
</dbReference>
<feature type="domain" description="BioF2-like acetyltransferase" evidence="7">
    <location>
        <begin position="149"/>
        <end position="284"/>
    </location>
</feature>
<keyword evidence="5" id="KW-0012">Acyltransferase</keyword>
<keyword evidence="2" id="KW-0808">Transferase</keyword>
<evidence type="ECO:0000313" key="8">
    <source>
        <dbReference type="EMBL" id="GGI13726.1"/>
    </source>
</evidence>
<dbReference type="AlphaFoldDB" id="A0A8J3EYV0"/>
<evidence type="ECO:0000256" key="2">
    <source>
        <dbReference type="ARBA" id="ARBA00022679"/>
    </source>
</evidence>
<dbReference type="Pfam" id="PF13480">
    <property type="entry name" value="Acetyltransf_6"/>
    <property type="match status" value="1"/>
</dbReference>
<sequence length="332" mass="37959">MIDIERISFEDARRLAQEYAMVLPIEQSEVWSNYQATIPGREPWGVLAISKDKVLLAILSCIAYHTHGYTYLRSLHGPVWVSQPTKETEAAVLQELQKFIRATDKSVVFIRLGAWYDTVAQPVLSTIPYDSTVVVPLEGTSDEILAQMRKRGRYDVRKALRESPAECADETQQAIQSFDEYYQVMVDTAHRDGFTPASKNTYHDMLTTLGTEHCRLYAGRINGEISNWCIITINDNRAVYYYGCMRTDMRKLRAPDKLFFFIFNDLAQQGIRSIDLMGIGSDNYPALNTLNQFKTKFTEEITAVAPDRDVPVQSVMYRTLQILKNAKNLLKK</sequence>
<dbReference type="GO" id="GO:0008360">
    <property type="term" value="P:regulation of cell shape"/>
    <property type="evidence" value="ECO:0007669"/>
    <property type="project" value="UniProtKB-KW"/>
</dbReference>
<dbReference type="GO" id="GO:0071555">
    <property type="term" value="P:cell wall organization"/>
    <property type="evidence" value="ECO:0007669"/>
    <property type="project" value="UniProtKB-KW"/>
</dbReference>
<comment type="caution">
    <text evidence="8">The sequence shown here is derived from an EMBL/GenBank/DDBJ whole genome shotgun (WGS) entry which is preliminary data.</text>
</comment>
<evidence type="ECO:0000313" key="9">
    <source>
        <dbReference type="Proteomes" id="UP000619536"/>
    </source>
</evidence>
<evidence type="ECO:0000256" key="1">
    <source>
        <dbReference type="ARBA" id="ARBA00009943"/>
    </source>
</evidence>
<dbReference type="GO" id="GO:0016755">
    <property type="term" value="F:aminoacyltransferase activity"/>
    <property type="evidence" value="ECO:0007669"/>
    <property type="project" value="InterPro"/>
</dbReference>